<dbReference type="Gene3D" id="1.10.1370.30">
    <property type="match status" value="1"/>
</dbReference>
<dbReference type="GO" id="GO:0006508">
    <property type="term" value="P:proteolysis"/>
    <property type="evidence" value="ECO:0007669"/>
    <property type="project" value="InterPro"/>
</dbReference>
<dbReference type="PRINTS" id="PR00998">
    <property type="entry name" value="CRBOXYPTASET"/>
</dbReference>
<accession>A0AAD8Y5L5</accession>
<dbReference type="CDD" id="cd06460">
    <property type="entry name" value="M32_Taq"/>
    <property type="match status" value="1"/>
</dbReference>
<organism evidence="1 2">
    <name type="scientific">Skeletonema marinoi</name>
    <dbReference type="NCBI Taxonomy" id="267567"/>
    <lineage>
        <taxon>Eukaryota</taxon>
        <taxon>Sar</taxon>
        <taxon>Stramenopiles</taxon>
        <taxon>Ochrophyta</taxon>
        <taxon>Bacillariophyta</taxon>
        <taxon>Coscinodiscophyceae</taxon>
        <taxon>Thalassiosirophycidae</taxon>
        <taxon>Thalassiosirales</taxon>
        <taxon>Skeletonemataceae</taxon>
        <taxon>Skeletonema</taxon>
        <taxon>Skeletonema marinoi-dohrnii complex</taxon>
    </lineage>
</organism>
<name>A0AAD8Y5L5_9STRA</name>
<dbReference type="Proteomes" id="UP001224775">
    <property type="component" value="Unassembled WGS sequence"/>
</dbReference>
<dbReference type="SUPFAM" id="SSF55486">
    <property type="entry name" value="Metalloproteases ('zincins'), catalytic domain"/>
    <property type="match status" value="1"/>
</dbReference>
<evidence type="ECO:0000313" key="1">
    <source>
        <dbReference type="EMBL" id="KAK1740063.1"/>
    </source>
</evidence>
<dbReference type="Pfam" id="PF02074">
    <property type="entry name" value="Peptidase_M32"/>
    <property type="match status" value="1"/>
</dbReference>
<dbReference type="EMBL" id="JATAAI010000016">
    <property type="protein sequence ID" value="KAK1740063.1"/>
    <property type="molecule type" value="Genomic_DNA"/>
</dbReference>
<dbReference type="PANTHER" id="PTHR34217">
    <property type="entry name" value="METAL-DEPENDENT CARBOXYPEPTIDASE"/>
    <property type="match status" value="1"/>
</dbReference>
<proteinExistence type="predicted"/>
<dbReference type="PROSITE" id="PS52034">
    <property type="entry name" value="PEPTIDASE_M32"/>
    <property type="match status" value="1"/>
</dbReference>
<sequence length="634" mass="71035">FDLSKPQILFSISHNNIISYRYHEALHTTNKSEGRSRRTGDNTTQYSHHTIAPSATAMILSFKTFARASLILSARHVLISAFVTQRSFVASTATTAQMTATATPDCAAAATTTINFEEHSKSYNDLLERLREITHLNHASAVLNYDRQVFMPQSDKPQSSRGKQLAVLATIAHQKSTDPIIGKLIEEATADLNELLKTSADDEALLTAKRVLELEKDTYTKSTCIPNELAARKASLEASANHEWVKARQSNDFAAFAPALKDCFDCAKEIAELQRGDNTDVSLYSQMLDQFEMGMASSRIDELFDKVQSTLVPFIAQIRASENAPSLDALSGKFNIDAQKDACQKIVTAIGFDEGHGRIDVSVHPFTMSLSGADVRITSRFSDDEWYQGLMGTIHEGGHAMYEQNLGDSELSLDSALSMGVHESQSLFWERHIGKSRAFYEWAQPILVEAFNTDDNKFEYSAEELYAAVNAVDFNNLIRVEADELTYPLHVILRYNIERDVVAGKLDVADIPTRWNADMKSLLDIDVPDDTTGCLQDIHWSCLAIGYFPTYLLGSMMAAQLAHYCKVAIPDMDDKIKAGEFDEIRNWLTERVHTHGKRYKSLDDLLLAEVGEELNPQYFLDYLKEKYVPLYKVE</sequence>
<evidence type="ECO:0000313" key="2">
    <source>
        <dbReference type="Proteomes" id="UP001224775"/>
    </source>
</evidence>
<dbReference type="AlphaFoldDB" id="A0AAD8Y5L5"/>
<reference evidence="1" key="1">
    <citation type="submission" date="2023-06" db="EMBL/GenBank/DDBJ databases">
        <title>Survivors Of The Sea: Transcriptome response of Skeletonema marinoi to long-term dormancy.</title>
        <authorList>
            <person name="Pinder M.I.M."/>
            <person name="Kourtchenko O."/>
            <person name="Robertson E.K."/>
            <person name="Larsson T."/>
            <person name="Maumus F."/>
            <person name="Osuna-Cruz C.M."/>
            <person name="Vancaester E."/>
            <person name="Stenow R."/>
            <person name="Vandepoele K."/>
            <person name="Ploug H."/>
            <person name="Bruchert V."/>
            <person name="Godhe A."/>
            <person name="Topel M."/>
        </authorList>
    </citation>
    <scope>NUCLEOTIDE SEQUENCE</scope>
    <source>
        <strain evidence="1">R05AC</strain>
    </source>
</reference>
<protein>
    <submittedName>
        <fullName evidence="1">Metal-dependent carboxypeptidase</fullName>
        <ecNumber evidence="1">3.4.17.19</ecNumber>
    </submittedName>
</protein>
<keyword evidence="1" id="KW-0645">Protease</keyword>
<feature type="non-terminal residue" evidence="1">
    <location>
        <position position="1"/>
    </location>
</feature>
<dbReference type="GO" id="GO:0004181">
    <property type="term" value="F:metallocarboxypeptidase activity"/>
    <property type="evidence" value="ECO:0007669"/>
    <property type="project" value="InterPro"/>
</dbReference>
<dbReference type="PANTHER" id="PTHR34217:SF1">
    <property type="entry name" value="CARBOXYPEPTIDASE 1"/>
    <property type="match status" value="1"/>
</dbReference>
<keyword evidence="2" id="KW-1185">Reference proteome</keyword>
<comment type="caution">
    <text evidence="1">The sequence shown here is derived from an EMBL/GenBank/DDBJ whole genome shotgun (WGS) entry which is preliminary data.</text>
</comment>
<keyword evidence="1" id="KW-0121">Carboxypeptidase</keyword>
<dbReference type="InterPro" id="IPR001333">
    <property type="entry name" value="Peptidase_M32_Taq"/>
</dbReference>
<gene>
    <name evidence="1" type="ORF">QTG54_009013</name>
</gene>
<keyword evidence="1" id="KW-0378">Hydrolase</keyword>
<dbReference type="EC" id="3.4.17.19" evidence="1"/>